<dbReference type="Gene3D" id="1.10.1750.10">
    <property type="match status" value="1"/>
</dbReference>
<evidence type="ECO:0000313" key="3">
    <source>
        <dbReference type="Proteomes" id="UP000617145"/>
    </source>
</evidence>
<gene>
    <name evidence="2" type="ORF">GCM10011415_28230</name>
</gene>
<reference evidence="2" key="1">
    <citation type="journal article" date="2014" name="Int. J. Syst. Evol. Microbiol.">
        <title>Complete genome sequence of Corynebacterium casei LMG S-19264T (=DSM 44701T), isolated from a smear-ripened cheese.</title>
        <authorList>
            <consortium name="US DOE Joint Genome Institute (JGI-PGF)"/>
            <person name="Walter F."/>
            <person name="Albersmeier A."/>
            <person name="Kalinowski J."/>
            <person name="Ruckert C."/>
        </authorList>
    </citation>
    <scope>NUCLEOTIDE SEQUENCE</scope>
    <source>
        <strain evidence="2">CGMCC 1.15762</strain>
    </source>
</reference>
<dbReference type="SMART" id="SM00760">
    <property type="entry name" value="Bac_DnaA_C"/>
    <property type="match status" value="1"/>
</dbReference>
<dbReference type="SUPFAM" id="SSF48295">
    <property type="entry name" value="TrpR-like"/>
    <property type="match status" value="1"/>
</dbReference>
<dbReference type="InterPro" id="IPR013159">
    <property type="entry name" value="DnaA_C"/>
</dbReference>
<proteinExistence type="predicted"/>
<dbReference type="Proteomes" id="UP000617145">
    <property type="component" value="Unassembled WGS sequence"/>
</dbReference>
<dbReference type="GO" id="GO:0005524">
    <property type="term" value="F:ATP binding"/>
    <property type="evidence" value="ECO:0007669"/>
    <property type="project" value="InterPro"/>
</dbReference>
<protein>
    <recommendedName>
        <fullName evidence="1">Chromosomal replication initiator DnaA C-terminal domain-containing protein</fullName>
    </recommendedName>
</protein>
<feature type="domain" description="Chromosomal replication initiator DnaA C-terminal" evidence="1">
    <location>
        <begin position="47"/>
        <end position="114"/>
    </location>
</feature>
<name>A0A8J3EHW1_9RHOB</name>
<sequence>MSGSDASEDWADMLRRQSRERQAKMAELLGGALDIDGTQIFPEPPDPRDDIVAVVAAHHGVSLEDMRSHSRKPALVRARHEAFWAMRQAGFSGESIGEFMRRHFSTVMYGAAREAERRAGQEGEAAPQVCDLVTAATAFVLQRGGLPQSGPAVAGMLRAFEGAEADLAAPVRAVVDAYSDRDVPAFDQARDALSLQLARHWAAIVSMQGGV</sequence>
<dbReference type="InterPro" id="IPR010921">
    <property type="entry name" value="Trp_repressor/repl_initiator"/>
</dbReference>
<comment type="caution">
    <text evidence="2">The sequence shown here is derived from an EMBL/GenBank/DDBJ whole genome shotgun (WGS) entry which is preliminary data.</text>
</comment>
<keyword evidence="3" id="KW-1185">Reference proteome</keyword>
<evidence type="ECO:0000259" key="1">
    <source>
        <dbReference type="SMART" id="SM00760"/>
    </source>
</evidence>
<dbReference type="GO" id="GO:0006270">
    <property type="term" value="P:DNA replication initiation"/>
    <property type="evidence" value="ECO:0007669"/>
    <property type="project" value="InterPro"/>
</dbReference>
<dbReference type="GO" id="GO:0043565">
    <property type="term" value="F:sequence-specific DNA binding"/>
    <property type="evidence" value="ECO:0007669"/>
    <property type="project" value="InterPro"/>
</dbReference>
<dbReference type="GO" id="GO:0006275">
    <property type="term" value="P:regulation of DNA replication"/>
    <property type="evidence" value="ECO:0007669"/>
    <property type="project" value="InterPro"/>
</dbReference>
<accession>A0A8J3EHW1</accession>
<evidence type="ECO:0000313" key="2">
    <source>
        <dbReference type="EMBL" id="GGG77673.1"/>
    </source>
</evidence>
<dbReference type="AlphaFoldDB" id="A0A8J3EHW1"/>
<dbReference type="EMBL" id="BMJV01000005">
    <property type="protein sequence ID" value="GGG77673.1"/>
    <property type="molecule type" value="Genomic_DNA"/>
</dbReference>
<dbReference type="RefSeq" id="WP_188790858.1">
    <property type="nucleotide sequence ID" value="NZ_BMJV01000005.1"/>
</dbReference>
<dbReference type="Pfam" id="PF08299">
    <property type="entry name" value="Bac_DnaA_C"/>
    <property type="match status" value="1"/>
</dbReference>
<organism evidence="2 3">
    <name type="scientific">Salipiger pallidus</name>
    <dbReference type="NCBI Taxonomy" id="1775170"/>
    <lineage>
        <taxon>Bacteria</taxon>
        <taxon>Pseudomonadati</taxon>
        <taxon>Pseudomonadota</taxon>
        <taxon>Alphaproteobacteria</taxon>
        <taxon>Rhodobacterales</taxon>
        <taxon>Roseobacteraceae</taxon>
        <taxon>Salipiger</taxon>
    </lineage>
</organism>
<dbReference type="CDD" id="cd06571">
    <property type="entry name" value="Bac_DnaA_C"/>
    <property type="match status" value="1"/>
</dbReference>
<reference evidence="2" key="2">
    <citation type="submission" date="2020-09" db="EMBL/GenBank/DDBJ databases">
        <authorList>
            <person name="Sun Q."/>
            <person name="Zhou Y."/>
        </authorList>
    </citation>
    <scope>NUCLEOTIDE SEQUENCE</scope>
    <source>
        <strain evidence="2">CGMCC 1.15762</strain>
    </source>
</reference>